<reference evidence="2" key="1">
    <citation type="journal article" date="2020" name="Microbiol. Resour. Announc.">
        <title>Complete Genome Sequence of Novel Psychrotolerant Legionella Strain TUM19329, Isolated from Antarctic Lake Sediment.</title>
        <authorList>
            <person name="Shimada S."/>
            <person name="Nakai R."/>
            <person name="Aoki K."/>
            <person name="Shimoeda N."/>
            <person name="Ohno G."/>
            <person name="Miyazaki Y."/>
            <person name="Kudoh S."/>
            <person name="Imura S."/>
            <person name="Watanabe K."/>
            <person name="Ishii Y."/>
            <person name="Tateda K."/>
        </authorList>
    </citation>
    <scope>NUCLEOTIDE SEQUENCE [LARGE SCALE GENOMIC DNA]</scope>
    <source>
        <strain evidence="2">TUM19329</strain>
    </source>
</reference>
<dbReference type="InterPro" id="IPR002559">
    <property type="entry name" value="Transposase_11"/>
</dbReference>
<feature type="domain" description="Transposase IS4-like" evidence="1">
    <location>
        <begin position="104"/>
        <end position="153"/>
    </location>
</feature>
<dbReference type="SUPFAM" id="SSF53098">
    <property type="entry name" value="Ribonuclease H-like"/>
    <property type="match status" value="1"/>
</dbReference>
<dbReference type="Gene3D" id="3.90.350.10">
    <property type="entry name" value="Transposase Inhibitor Protein From Tn5, Chain A, domain 1"/>
    <property type="match status" value="1"/>
</dbReference>
<dbReference type="EMBL" id="AP022839">
    <property type="protein sequence ID" value="BCA96037.1"/>
    <property type="molecule type" value="Genomic_DNA"/>
</dbReference>
<accession>A0A6F8T7A5</accession>
<dbReference type="GO" id="GO:0006313">
    <property type="term" value="P:DNA transposition"/>
    <property type="evidence" value="ECO:0007669"/>
    <property type="project" value="InterPro"/>
</dbReference>
<dbReference type="Gene3D" id="1.10.740.10">
    <property type="entry name" value="Transferase Inhibitor Protein From Tn5, Chain"/>
    <property type="match status" value="1"/>
</dbReference>
<organism evidence="2 3">
    <name type="scientific">Legionella antarctica</name>
    <dbReference type="NCBI Taxonomy" id="2708020"/>
    <lineage>
        <taxon>Bacteria</taxon>
        <taxon>Pseudomonadati</taxon>
        <taxon>Pseudomonadota</taxon>
        <taxon>Gammaproteobacteria</taxon>
        <taxon>Legionellales</taxon>
        <taxon>Legionellaceae</taxon>
        <taxon>Legionella</taxon>
    </lineage>
</organism>
<sequence>MIKFTLLFLNKVSFMNSALSDSSVWSEALFSGIELGDKRLTKRQVELMIKAVKVSLQPPERRNGEEPLKPVSVNVVYATETHPQTEAILEWILITTEDIFSFEQARKVIRYYELRWRIEDFHKAWKSGTNVELLRMQSADNLEKMIVILSFLAIRLLQLKEYFEPDSQLLDAEHVCVPCDELLSEVEWRVLWKTVEKTEFPSQTPDAYWAFKAIAKLGGWTNSKRTGKSSWSTIWNGWFKLNERIEGFLIAQSIYMDKM</sequence>
<dbReference type="Pfam" id="PF01609">
    <property type="entry name" value="DDE_Tnp_1"/>
    <property type="match status" value="1"/>
</dbReference>
<dbReference type="AlphaFoldDB" id="A0A6F8T7A5"/>
<dbReference type="InterPro" id="IPR054836">
    <property type="entry name" value="Tn5_transposase"/>
</dbReference>
<evidence type="ECO:0000313" key="2">
    <source>
        <dbReference type="EMBL" id="BCA96037.1"/>
    </source>
</evidence>
<dbReference type="GO" id="GO:0004803">
    <property type="term" value="F:transposase activity"/>
    <property type="evidence" value="ECO:0007669"/>
    <property type="project" value="InterPro"/>
</dbReference>
<name>A0A6F8T7A5_9GAMM</name>
<dbReference type="InterPro" id="IPR014737">
    <property type="entry name" value="Transposase_Tn5-like_C"/>
</dbReference>
<dbReference type="InterPro" id="IPR047768">
    <property type="entry name" value="Tn5p-like"/>
</dbReference>
<protein>
    <recommendedName>
        <fullName evidence="1">Transposase IS4-like domain-containing protein</fullName>
    </recommendedName>
</protein>
<evidence type="ECO:0000313" key="3">
    <source>
        <dbReference type="Proteomes" id="UP000502894"/>
    </source>
</evidence>
<dbReference type="GO" id="GO:0003677">
    <property type="term" value="F:DNA binding"/>
    <property type="evidence" value="ECO:0007669"/>
    <property type="project" value="InterPro"/>
</dbReference>
<gene>
    <name evidence="2" type="ORF">TUM19329_23980</name>
</gene>
<dbReference type="InterPro" id="IPR012337">
    <property type="entry name" value="RNaseH-like_sf"/>
</dbReference>
<dbReference type="PANTHER" id="PTHR37319">
    <property type="entry name" value="TRANSPOSASE"/>
    <property type="match status" value="1"/>
</dbReference>
<dbReference type="NCBIfam" id="NF033590">
    <property type="entry name" value="transpos_IS4_3"/>
    <property type="match status" value="1"/>
</dbReference>
<dbReference type="PANTHER" id="PTHR37319:SF1">
    <property type="entry name" value="TRANSPOSASE TN5 DIMERISATION DOMAIN-CONTAINING PROTEIN"/>
    <property type="match status" value="1"/>
</dbReference>
<evidence type="ECO:0000259" key="1">
    <source>
        <dbReference type="Pfam" id="PF01609"/>
    </source>
</evidence>
<keyword evidence="3" id="KW-1185">Reference proteome</keyword>
<dbReference type="KEGG" id="lant:TUM19329_23980"/>
<dbReference type="Proteomes" id="UP000502894">
    <property type="component" value="Chromosome"/>
</dbReference>
<proteinExistence type="predicted"/>